<accession>A0ABD6EPF5</accession>
<dbReference type="AlphaFoldDB" id="A0ABD6EPF5"/>
<dbReference type="InterPro" id="IPR014009">
    <property type="entry name" value="PIK_FAT"/>
</dbReference>
<keyword evidence="3" id="KW-0808">Transferase</keyword>
<gene>
    <name evidence="11" type="ORF">AB6A40_008563</name>
</gene>
<dbReference type="GO" id="GO:0005524">
    <property type="term" value="F:ATP binding"/>
    <property type="evidence" value="ECO:0007669"/>
    <property type="project" value="UniProtKB-KW"/>
</dbReference>
<dbReference type="FunFam" id="1.20.120.150:FF:000001">
    <property type="entry name" value="Serine/threonine-protein kinase TOR"/>
    <property type="match status" value="1"/>
</dbReference>
<evidence type="ECO:0000313" key="11">
    <source>
        <dbReference type="EMBL" id="MFH4981854.1"/>
    </source>
</evidence>
<dbReference type="Gene3D" id="1.20.120.150">
    <property type="entry name" value="FKBP12-rapamycin binding domain"/>
    <property type="match status" value="1"/>
</dbReference>
<dbReference type="SUPFAM" id="SSF56112">
    <property type="entry name" value="Protein kinase-like (PK-like)"/>
    <property type="match status" value="1"/>
</dbReference>
<proteinExistence type="inferred from homology"/>
<evidence type="ECO:0000259" key="10">
    <source>
        <dbReference type="PROSITE" id="PS51189"/>
    </source>
</evidence>
<dbReference type="InterPro" id="IPR003151">
    <property type="entry name" value="PIK-rel_kinase_FAT"/>
</dbReference>
<feature type="domain" description="FAT" evidence="10">
    <location>
        <begin position="1"/>
        <end position="446"/>
    </location>
</feature>
<evidence type="ECO:0000256" key="3">
    <source>
        <dbReference type="ARBA" id="ARBA00022679"/>
    </source>
</evidence>
<comment type="caution">
    <text evidence="11">The sequence shown here is derived from an EMBL/GenBank/DDBJ whole genome shotgun (WGS) entry which is preliminary data.</text>
</comment>
<comment type="catalytic activity">
    <reaction evidence="8">
        <text>L-threonyl-[protein] + ATP = O-phospho-L-threonyl-[protein] + ADP + H(+)</text>
        <dbReference type="Rhea" id="RHEA:46608"/>
        <dbReference type="Rhea" id="RHEA-COMP:11060"/>
        <dbReference type="Rhea" id="RHEA-COMP:11605"/>
        <dbReference type="ChEBI" id="CHEBI:15378"/>
        <dbReference type="ChEBI" id="CHEBI:30013"/>
        <dbReference type="ChEBI" id="CHEBI:30616"/>
        <dbReference type="ChEBI" id="CHEBI:61977"/>
        <dbReference type="ChEBI" id="CHEBI:456216"/>
        <dbReference type="EC" id="2.7.11.1"/>
    </reaction>
</comment>
<organism evidence="11 12">
    <name type="scientific">Gnathostoma spinigerum</name>
    <dbReference type="NCBI Taxonomy" id="75299"/>
    <lineage>
        <taxon>Eukaryota</taxon>
        <taxon>Metazoa</taxon>
        <taxon>Ecdysozoa</taxon>
        <taxon>Nematoda</taxon>
        <taxon>Chromadorea</taxon>
        <taxon>Rhabditida</taxon>
        <taxon>Spirurina</taxon>
        <taxon>Gnathostomatomorpha</taxon>
        <taxon>Gnathostomatoidea</taxon>
        <taxon>Gnathostomatidae</taxon>
        <taxon>Gnathostoma</taxon>
    </lineage>
</organism>
<dbReference type="InterPro" id="IPR009076">
    <property type="entry name" value="FRB_dom"/>
</dbReference>
<comment type="catalytic activity">
    <reaction evidence="9">
        <text>L-seryl-[protein] + ATP = O-phospho-L-seryl-[protein] + ADP + H(+)</text>
        <dbReference type="Rhea" id="RHEA:17989"/>
        <dbReference type="Rhea" id="RHEA-COMP:9863"/>
        <dbReference type="Rhea" id="RHEA-COMP:11604"/>
        <dbReference type="ChEBI" id="CHEBI:15378"/>
        <dbReference type="ChEBI" id="CHEBI:29999"/>
        <dbReference type="ChEBI" id="CHEBI:30616"/>
        <dbReference type="ChEBI" id="CHEBI:83421"/>
        <dbReference type="ChEBI" id="CHEBI:456216"/>
        <dbReference type="EC" id="2.7.11.1"/>
    </reaction>
</comment>
<dbReference type="InterPro" id="IPR050517">
    <property type="entry name" value="DDR_Repair_Kinase"/>
</dbReference>
<dbReference type="GO" id="GO:0004674">
    <property type="term" value="F:protein serine/threonine kinase activity"/>
    <property type="evidence" value="ECO:0007669"/>
    <property type="project" value="UniProtKB-EC"/>
</dbReference>
<name>A0ABD6EPF5_9BILA</name>
<evidence type="ECO:0000256" key="7">
    <source>
        <dbReference type="ARBA" id="ARBA00022840"/>
    </source>
</evidence>
<protein>
    <recommendedName>
        <fullName evidence="2">non-specific serine/threonine protein kinase</fullName>
        <ecNumber evidence="2">2.7.11.1</ecNumber>
    </recommendedName>
</protein>
<evidence type="ECO:0000256" key="5">
    <source>
        <dbReference type="ARBA" id="ARBA00022741"/>
    </source>
</evidence>
<dbReference type="Pfam" id="PF08771">
    <property type="entry name" value="FRB_dom"/>
    <property type="match status" value="1"/>
</dbReference>
<comment type="similarity">
    <text evidence="1">Belongs to the PI3/PI4-kinase family.</text>
</comment>
<dbReference type="SUPFAM" id="SSF47212">
    <property type="entry name" value="FKBP12-rapamycin-binding domain of FKBP-rapamycin-associated protein (FRAP)"/>
    <property type="match status" value="1"/>
</dbReference>
<evidence type="ECO:0000256" key="8">
    <source>
        <dbReference type="ARBA" id="ARBA00047899"/>
    </source>
</evidence>
<evidence type="ECO:0000256" key="2">
    <source>
        <dbReference type="ARBA" id="ARBA00012513"/>
    </source>
</evidence>
<dbReference type="InterPro" id="IPR057564">
    <property type="entry name" value="HEAT_ATR"/>
</dbReference>
<evidence type="ECO:0000256" key="6">
    <source>
        <dbReference type="ARBA" id="ARBA00022777"/>
    </source>
</evidence>
<sequence>MFDPELTAMASESYERAYGAMVLVQQLTELEEAIEFKIWPERRPRIAVVWSRRLQGCRQHIEEWQRLLLVRSLVLSMSEMRPTWIKFSSLCRRQGKLKMSKRILTRLLGVPPDSVLSQIQSLPMDKPSLVLATCKQMWNEKQELQACTTLEALVSQMDRDKPKIKQNPESSRLAAKCCLKLGEWHEHLSSTITSHTPLVGAGVTPTPMNPVMLGVANRMVGTTLAGLPTPASVLPSPSALPIPANHSPTMKYYSAATNYDPTWFKAWHKLASAYFNAAMYQPKPEALISPNQAVLAPLPSPISYGQMSSSIASKPQDPSLLSPQSMVVPSPSINVAVAGQNTIFFAVQAVRCFLKAITLAEGSRLEDTLRFLSLWFRHGDHLEVFETIRDSLRALPVEMWLEVIPQLMARLDSKQNVAQLIKQVVIDLSRVHPQSLVYALTVAAKSTNLRRSSIAKEILTIMGECRPTLVEQAKLVSDELIRCAILWHEQWHEALDDASKLYFQEKNIKGMFNLLEPLHEMVDRGATTMKEQSFKQTYDNELKEAWSACRGYARSQNVKELNQAWDLYYSVFRKISQQLRQLTSLDLNYVSPKLMKAQNLELAVPGTYDPNAPLVTIASVGSHLQVISSKQRPRKVVIKGSA</sequence>
<dbReference type="PANTHER" id="PTHR11139">
    <property type="entry name" value="ATAXIA TELANGIECTASIA MUTATED ATM -RELATED"/>
    <property type="match status" value="1"/>
</dbReference>
<keyword evidence="5" id="KW-0547">Nucleotide-binding</keyword>
<evidence type="ECO:0000313" key="12">
    <source>
        <dbReference type="Proteomes" id="UP001608902"/>
    </source>
</evidence>
<evidence type="ECO:0000256" key="9">
    <source>
        <dbReference type="ARBA" id="ARBA00048679"/>
    </source>
</evidence>
<evidence type="ECO:0000256" key="4">
    <source>
        <dbReference type="ARBA" id="ARBA00022737"/>
    </source>
</evidence>
<dbReference type="InterPro" id="IPR011009">
    <property type="entry name" value="Kinase-like_dom_sf"/>
</dbReference>
<dbReference type="EMBL" id="JBGFUD010008010">
    <property type="protein sequence ID" value="MFH4981854.1"/>
    <property type="molecule type" value="Genomic_DNA"/>
</dbReference>
<dbReference type="EC" id="2.7.11.1" evidence="2"/>
<dbReference type="Proteomes" id="UP001608902">
    <property type="component" value="Unassembled WGS sequence"/>
</dbReference>
<keyword evidence="7" id="KW-0067">ATP-binding</keyword>
<dbReference type="GO" id="GO:0031931">
    <property type="term" value="C:TORC1 complex"/>
    <property type="evidence" value="ECO:0007669"/>
    <property type="project" value="UniProtKB-ARBA"/>
</dbReference>
<dbReference type="SMART" id="SM01345">
    <property type="entry name" value="Rapamycin_bind"/>
    <property type="match status" value="1"/>
</dbReference>
<evidence type="ECO:0000256" key="1">
    <source>
        <dbReference type="ARBA" id="ARBA00011031"/>
    </source>
</evidence>
<keyword evidence="12" id="KW-1185">Reference proteome</keyword>
<reference evidence="11 12" key="1">
    <citation type="submission" date="2024-08" db="EMBL/GenBank/DDBJ databases">
        <title>Gnathostoma spinigerum genome.</title>
        <authorList>
            <person name="Gonzalez-Bertolin B."/>
            <person name="Monzon S."/>
            <person name="Zaballos A."/>
            <person name="Jimenez P."/>
            <person name="Dekumyoy P."/>
            <person name="Varona S."/>
            <person name="Cuesta I."/>
            <person name="Sumanam S."/>
            <person name="Adisakwattana P."/>
            <person name="Gasser R.B."/>
            <person name="Hernandez-Gonzalez A."/>
            <person name="Young N.D."/>
            <person name="Perteguer M.J."/>
        </authorList>
    </citation>
    <scope>NUCLEOTIDE SEQUENCE [LARGE SCALE GENOMIC DNA]</scope>
    <source>
        <strain evidence="11">AL3</strain>
        <tissue evidence="11">Liver</tissue>
    </source>
</reference>
<keyword evidence="4" id="KW-0677">Repeat</keyword>
<dbReference type="InterPro" id="IPR036738">
    <property type="entry name" value="FRB_sf"/>
</dbReference>
<dbReference type="Pfam" id="PF02259">
    <property type="entry name" value="FAT"/>
    <property type="match status" value="2"/>
</dbReference>
<keyword evidence="6" id="KW-0418">Kinase</keyword>
<dbReference type="PROSITE" id="PS51189">
    <property type="entry name" value="FAT"/>
    <property type="match status" value="1"/>
</dbReference>
<dbReference type="Pfam" id="PF23593">
    <property type="entry name" value="HEAT_ATR"/>
    <property type="match status" value="1"/>
</dbReference>
<dbReference type="PANTHER" id="PTHR11139:SF9">
    <property type="entry name" value="SERINE_THREONINE-PROTEIN KINASE MTOR"/>
    <property type="match status" value="1"/>
</dbReference>